<accession>A0A382WF65</accession>
<proteinExistence type="predicted"/>
<sequence>GSKARRYKLREEAIQKLVKENPGEFTNVTAGYASNNDIDPNFNLAIHPRKNSTIVNFYHGANLDNDEVRYEEFRNKMIKLGEDYNCEPNFSKVYCRFIFDTPERAMEHFKIFKEEVKKD</sequence>
<protein>
    <submittedName>
        <fullName evidence="1">Uncharacterized protein</fullName>
    </submittedName>
</protein>
<organism evidence="1">
    <name type="scientific">marine metagenome</name>
    <dbReference type="NCBI Taxonomy" id="408172"/>
    <lineage>
        <taxon>unclassified sequences</taxon>
        <taxon>metagenomes</taxon>
        <taxon>ecological metagenomes</taxon>
    </lineage>
</organism>
<feature type="non-terminal residue" evidence="1">
    <location>
        <position position="1"/>
    </location>
</feature>
<evidence type="ECO:0000313" key="1">
    <source>
        <dbReference type="EMBL" id="SVD57005.1"/>
    </source>
</evidence>
<dbReference type="AlphaFoldDB" id="A0A382WF65"/>
<dbReference type="EMBL" id="UINC01159099">
    <property type="protein sequence ID" value="SVD57005.1"/>
    <property type="molecule type" value="Genomic_DNA"/>
</dbReference>
<name>A0A382WF65_9ZZZZ</name>
<gene>
    <name evidence="1" type="ORF">METZ01_LOCUS409859</name>
</gene>
<reference evidence="1" key="1">
    <citation type="submission" date="2018-05" db="EMBL/GenBank/DDBJ databases">
        <authorList>
            <person name="Lanie J.A."/>
            <person name="Ng W.-L."/>
            <person name="Kazmierczak K.M."/>
            <person name="Andrzejewski T.M."/>
            <person name="Davidsen T.M."/>
            <person name="Wayne K.J."/>
            <person name="Tettelin H."/>
            <person name="Glass J.I."/>
            <person name="Rusch D."/>
            <person name="Podicherti R."/>
            <person name="Tsui H.-C.T."/>
            <person name="Winkler M.E."/>
        </authorList>
    </citation>
    <scope>NUCLEOTIDE SEQUENCE</scope>
</reference>